<protein>
    <submittedName>
        <fullName evidence="3">Uncharacterized protein</fullName>
    </submittedName>
</protein>
<keyword evidence="4" id="KW-1185">Reference proteome</keyword>
<feature type="compositionally biased region" description="Polar residues" evidence="1">
    <location>
        <begin position="1029"/>
        <end position="1047"/>
    </location>
</feature>
<feature type="region of interest" description="Disordered" evidence="1">
    <location>
        <begin position="1023"/>
        <end position="1066"/>
    </location>
</feature>
<dbReference type="Pfam" id="PF03659">
    <property type="entry name" value="Glyco_hydro_71"/>
    <property type="match status" value="1"/>
</dbReference>
<feature type="chain" id="PRO_5042044601" evidence="2">
    <location>
        <begin position="19"/>
        <end position="1143"/>
    </location>
</feature>
<evidence type="ECO:0000256" key="2">
    <source>
        <dbReference type="SAM" id="SignalP"/>
    </source>
</evidence>
<dbReference type="Proteomes" id="UP001220324">
    <property type="component" value="Unassembled WGS sequence"/>
</dbReference>
<organism evidence="3 4">
    <name type="scientific">Penicillium frequentans</name>
    <dbReference type="NCBI Taxonomy" id="3151616"/>
    <lineage>
        <taxon>Eukaryota</taxon>
        <taxon>Fungi</taxon>
        <taxon>Dikarya</taxon>
        <taxon>Ascomycota</taxon>
        <taxon>Pezizomycotina</taxon>
        <taxon>Eurotiomycetes</taxon>
        <taxon>Eurotiomycetidae</taxon>
        <taxon>Eurotiales</taxon>
        <taxon>Aspergillaceae</taxon>
        <taxon>Penicillium</taxon>
    </lineage>
</organism>
<sequence>MHLIPIILLLLGACQVQGKAVFAHFMVSNSENYTQSDWANDFTLALDAHIDAFAMNMAYNDPVNGPALSMAFTVADSLGFRLFFSFDYAGNGAWPEDQVMDYLTTYESNAAYFHYNGQPLVSTFEGPNSADDWVTIKAATNCFLVPDWSSLGAKAAMAKGVGDGLMNWAAWPWGDQEMNTYVDASYLDYLDGLPYMMAVSPWFYTNLPGYNKNWMWRSDNLWYDRWQEIWYLQPEFVEILTWNDYGESHYIGPLYDKALAPMYVGEAPFNYVDNMPHDGWRLFLPFVIDMYKKNTTTVTEEGLVTWFRPQPVGTCNDGDTTLNTASQLQFEFDPESVLTDEIYFSALLVSTAEISVSVGGTSLGSVSWTHKPSGGVGIYHGSAAYTGTGPVVVTITRNGEMVAEVSDGSITSVCDGGFQNWNAWVGSATSSGSVSAKPLSLANDTCVEGTGTGNFAGLCEFTCQYGYCPIGACYCTKMGAAATLPNATNTVGYPAAGEDANYSGLCSFSCNYGYCPDGACGTVDVPLSTPTSSPFTPSACVAGEGDGNLAGLCSYSCNYGYCPIHSCTCTAEGVLIDAPAANSSLTGVPAATVDYDKYNGLCEFACSRGYCPEGSCVLSSSTGTGSSSSVGTDSGSSSSTTSNATVVYIGSDVWLDLEAACPIPCTMVLPEVELTTTTTITVPPYTTTVDVQWTTTSLISQDGGDVSTITRTSTIAEATVISLPHITTTAYPVSNLVILTPGTFFPTPRLPPATVTVADDPNPLSEPGVTHTPKNRTIIIPPYPWDTAPYSSSGSDDDLNIPKPLPIVVTNGPTTPECNGKCTGSVCNDPFCICLWDCPDTGYSDDDNSSSDPDNDNDDDSDPDNDKDDDSDPDNDNDDGSTNDDDDVNRGPDPNANNDDTNKKQTTTATTSSCTRSTVTDAWVSCTSIDATSTSCTTTSTMVEVGCSVTAMTTTTGVAETCYSVSPDDDQGEEGGAWDDSILSSISSGWSGLGSALGITITEATSIYTDVIYSGTASALTATTATAEPKSTSKTTLSATEGPSVTTAKPIPTGPIPGGSEDSSSSSAWGVSIYFWKDEGTGKGQWELYEHKGGINGWLGVSRGRKARFYNNRWFLPGTGRWRWRFRGIWLNLHLQREKFAHW</sequence>
<dbReference type="InterPro" id="IPR005197">
    <property type="entry name" value="Glyco_hydro_71"/>
</dbReference>
<dbReference type="AlphaFoldDB" id="A0AAD6CNH1"/>
<keyword evidence="2" id="KW-0732">Signal</keyword>
<reference evidence="3 4" key="1">
    <citation type="journal article" date="2023" name="IMA Fungus">
        <title>Comparative genomic study of the Penicillium genus elucidates a diverse pangenome and 15 lateral gene transfer events.</title>
        <authorList>
            <person name="Petersen C."/>
            <person name="Sorensen T."/>
            <person name="Nielsen M.R."/>
            <person name="Sondergaard T.E."/>
            <person name="Sorensen J.L."/>
            <person name="Fitzpatrick D.A."/>
            <person name="Frisvad J.C."/>
            <person name="Nielsen K.L."/>
        </authorList>
    </citation>
    <scope>NUCLEOTIDE SEQUENCE [LARGE SCALE GENOMIC DNA]</scope>
    <source>
        <strain evidence="3 4">IBT 35679</strain>
    </source>
</reference>
<evidence type="ECO:0000313" key="4">
    <source>
        <dbReference type="Proteomes" id="UP001220324"/>
    </source>
</evidence>
<dbReference type="GO" id="GO:0051118">
    <property type="term" value="F:glucan endo-1,3-alpha-glucosidase activity"/>
    <property type="evidence" value="ECO:0007669"/>
    <property type="project" value="InterPro"/>
</dbReference>
<feature type="region of interest" description="Disordered" evidence="1">
    <location>
        <begin position="844"/>
        <end position="910"/>
    </location>
</feature>
<evidence type="ECO:0000313" key="3">
    <source>
        <dbReference type="EMBL" id="KAJ5532059.1"/>
    </source>
</evidence>
<gene>
    <name evidence="3" type="ORF">N7494_008611</name>
</gene>
<feature type="signal peptide" evidence="2">
    <location>
        <begin position="1"/>
        <end position="18"/>
    </location>
</feature>
<proteinExistence type="predicted"/>
<dbReference type="CDD" id="cd11577">
    <property type="entry name" value="GH71"/>
    <property type="match status" value="1"/>
</dbReference>
<feature type="compositionally biased region" description="Acidic residues" evidence="1">
    <location>
        <begin position="844"/>
        <end position="887"/>
    </location>
</feature>
<feature type="region of interest" description="Disordered" evidence="1">
    <location>
        <begin position="758"/>
        <end position="777"/>
    </location>
</feature>
<dbReference type="EMBL" id="JAQIZZ010000007">
    <property type="protein sequence ID" value="KAJ5532059.1"/>
    <property type="molecule type" value="Genomic_DNA"/>
</dbReference>
<feature type="region of interest" description="Disordered" evidence="1">
    <location>
        <begin position="621"/>
        <end position="641"/>
    </location>
</feature>
<comment type="caution">
    <text evidence="3">The sequence shown here is derived from an EMBL/GenBank/DDBJ whole genome shotgun (WGS) entry which is preliminary data.</text>
</comment>
<name>A0AAD6CNH1_9EURO</name>
<dbReference type="Gene3D" id="3.20.20.80">
    <property type="entry name" value="Glycosidases"/>
    <property type="match status" value="1"/>
</dbReference>
<evidence type="ECO:0000256" key="1">
    <source>
        <dbReference type="SAM" id="MobiDB-lite"/>
    </source>
</evidence>
<accession>A0AAD6CNH1</accession>